<evidence type="ECO:0000256" key="4">
    <source>
        <dbReference type="ARBA" id="ARBA00022786"/>
    </source>
</evidence>
<dbReference type="Proteomes" id="UP001151518">
    <property type="component" value="Unassembled WGS sequence"/>
</dbReference>
<evidence type="ECO:0000313" key="9">
    <source>
        <dbReference type="Proteomes" id="UP001151518"/>
    </source>
</evidence>
<dbReference type="EC" id="2.3.2.26" evidence="2"/>
<dbReference type="CDD" id="cd00078">
    <property type="entry name" value="HECTc"/>
    <property type="match status" value="1"/>
</dbReference>
<dbReference type="InterPro" id="IPR044611">
    <property type="entry name" value="E3A/B/C-like"/>
</dbReference>
<comment type="catalytic activity">
    <reaction evidence="1">
        <text>S-ubiquitinyl-[E2 ubiquitin-conjugating enzyme]-L-cysteine + [acceptor protein]-L-lysine = [E2 ubiquitin-conjugating enzyme]-L-cysteine + N(6)-ubiquitinyl-[acceptor protein]-L-lysine.</text>
        <dbReference type="EC" id="2.3.2.26"/>
    </reaction>
</comment>
<feature type="region of interest" description="Disordered" evidence="6">
    <location>
        <begin position="14"/>
        <end position="46"/>
    </location>
</feature>
<feature type="domain" description="HECT" evidence="7">
    <location>
        <begin position="960"/>
        <end position="1429"/>
    </location>
</feature>
<dbReference type="EMBL" id="JANBTW010000040">
    <property type="protein sequence ID" value="KAJ2676444.1"/>
    <property type="molecule type" value="Genomic_DNA"/>
</dbReference>
<dbReference type="Gene3D" id="3.90.1750.10">
    <property type="entry name" value="Hect, E3 ligase catalytic domains"/>
    <property type="match status" value="2"/>
</dbReference>
<dbReference type="GO" id="GO:0061630">
    <property type="term" value="F:ubiquitin protein ligase activity"/>
    <property type="evidence" value="ECO:0007669"/>
    <property type="project" value="UniProtKB-EC"/>
</dbReference>
<feature type="compositionally biased region" description="Polar residues" evidence="6">
    <location>
        <begin position="308"/>
        <end position="341"/>
    </location>
</feature>
<sequence length="1429" mass="157783">MVVSHFFSPLRTLKKKTRGRSGTDSKRTASSSSSSGHDAIDSGSWSDGIDGDDSVAPIGGVSVQSKKNMATGLCLCCGSKVTFPDTVACFKCTVCDTINDLRPLVRMEKVVDDGHVVSKARTPPPPLTLERLKAGVQAYRRHPEKQSLLEAMIRESFANWDVLNLSFPNGKEVSSDEPGIQLDEVRAAYKIILSLPTPFIRAMMNGIEQIMRRPGRPLDQKSDIRYLLIIIENPLLLQQSFPQEASYHHHIVKSIVGSLANLPNRVHYALVLWISQQSRSSLKRKVLLVNQFISYRVQKYDRAKRRNQAQTQRGANPLTSYSSRSNQTELPAFQRTRSVTNAPPPVPPANHQLITEDRITRHSRMRSNTDSRISLSSHERSSINDPGGPLQQTRPTNPFYARAERDENWRQQQQPLPLPPQQSNVNERNNSGASSAAAQPDCRTGLGIANLKLEDTSNRVSSLGAQQSSQSLSSQQLRSDLLRQQNRYRSKQSNHLPSSRVVTAPGHLHVQMPRPARINDDRANDHIVHSAEETQDITPSYSLHTQRLKDTSLSPDVQSVTSPPAAHARDSPTSHKDTDTLLQQVHFASPQLRSGDQLDTSSTSSHGATKPSNSAAPQKAHIDSHESGNMTSFVPIVSPNLDEDNGQFTQQNPAVLQSHPTQKQTSNQASRPKDRPGSSRERSNLQVDAFRSVREGSRGRVASVLISELSGPNGESERSRTLGVDMGSTPVDAVRPTRDSVLGVLDGTAEPSSPVSSITGHSSLTRTRSTSEAPARRRTDHDVLTALEPASSQMVGDWGIGVDLDDYYVGADGVFYPKTSSLVMYQHDWRLVAAAKVMALLHAANLLLSGRVRLPTDAFYNEAIESMDLVADYDSWQARTPGAFSFCQYPFLLSLNTKVQIMQVDAARQMNSKLKEAVISALFQNYHSRFGSNLTNQPHLKLFIRRHCLVEDSLHQLATHEQDLKKRLKIEFVGEEGIDAGGLTKEWFMLLVRELMNPMYGMFTQESDANAAVGDDGGENGSSMAWGGAYWFNPASLEASNQYFLVGVVVGLALYNSTILDLQLPLAVFKKLLRTSFYQTHTLTAASGMSSGAVVSPVLTAAKPADAVPQSLVSGSQMHHNGNKSSASSGSSSNGTSENNGSAKNATTHGTHKPSHMRYGTANAATGGSVTEGRSPVYGLLSPSAQLRYQINEMLADVAQFRPQLARGLRQLLLYREDDVEDVFYLTFEASYDAYGEIVTVPLVFNGANIPVTSHNRVEYVMRYLQWVLNDSVSRQFEPFRRGFYYVCGGNALSLFKPEEIELMVHGSGADWDPKDLQTITEYVNFGQGKDGQNNGGQKLISWFWEVLREISAEERRLFLSFVTGSDRIPTVASSKLRLKLVLLGNDYSRFPIAHTCFNQIGIWMYRSKNELMTKLLLAIKESEGFGLQ</sequence>
<evidence type="ECO:0000256" key="6">
    <source>
        <dbReference type="SAM" id="MobiDB-lite"/>
    </source>
</evidence>
<feature type="region of interest" description="Disordered" evidence="6">
    <location>
        <begin position="487"/>
        <end position="509"/>
    </location>
</feature>
<dbReference type="SMART" id="SM00119">
    <property type="entry name" value="HECTc"/>
    <property type="match status" value="1"/>
</dbReference>
<feature type="compositionally biased region" description="Polar residues" evidence="6">
    <location>
        <begin position="646"/>
        <end position="670"/>
    </location>
</feature>
<dbReference type="Gene3D" id="3.30.2160.10">
    <property type="entry name" value="Hect, E3 ligase catalytic domain"/>
    <property type="match status" value="1"/>
</dbReference>
<feature type="compositionally biased region" description="Polar residues" evidence="6">
    <location>
        <begin position="750"/>
        <end position="772"/>
    </location>
</feature>
<dbReference type="InterPro" id="IPR035983">
    <property type="entry name" value="Hect_E3_ubiquitin_ligase"/>
</dbReference>
<feature type="compositionally biased region" description="Low complexity" evidence="6">
    <location>
        <begin position="461"/>
        <end position="479"/>
    </location>
</feature>
<dbReference type="OrthoDB" id="8068875at2759"/>
<protein>
    <recommendedName>
        <fullName evidence="2">HECT-type E3 ubiquitin transferase</fullName>
        <ecNumber evidence="2">2.3.2.26</ecNumber>
    </recommendedName>
</protein>
<dbReference type="GO" id="GO:0000209">
    <property type="term" value="P:protein polyubiquitination"/>
    <property type="evidence" value="ECO:0007669"/>
    <property type="project" value="InterPro"/>
</dbReference>
<evidence type="ECO:0000256" key="1">
    <source>
        <dbReference type="ARBA" id="ARBA00000885"/>
    </source>
</evidence>
<dbReference type="Gene3D" id="3.30.2410.10">
    <property type="entry name" value="Hect, E3 ligase catalytic domain"/>
    <property type="match status" value="1"/>
</dbReference>
<dbReference type="InterPro" id="IPR000569">
    <property type="entry name" value="HECT_dom"/>
</dbReference>
<gene>
    <name evidence="8" type="primary">HUL4</name>
    <name evidence="8" type="ORF">GGI25_003594</name>
</gene>
<dbReference type="PANTHER" id="PTHR45700:SF8">
    <property type="entry name" value="HECT-TYPE E3 UBIQUITIN TRANSFERASE"/>
    <property type="match status" value="1"/>
</dbReference>
<feature type="compositionally biased region" description="Basic and acidic residues" evidence="6">
    <location>
        <begin position="567"/>
        <end position="579"/>
    </location>
</feature>
<evidence type="ECO:0000313" key="8">
    <source>
        <dbReference type="EMBL" id="KAJ2676444.1"/>
    </source>
</evidence>
<feature type="compositionally biased region" description="Basic and acidic residues" evidence="6">
    <location>
        <begin position="671"/>
        <end position="683"/>
    </location>
</feature>
<evidence type="ECO:0000256" key="5">
    <source>
        <dbReference type="PROSITE-ProRule" id="PRU00104"/>
    </source>
</evidence>
<dbReference type="Pfam" id="PF00632">
    <property type="entry name" value="HECT"/>
    <property type="match status" value="2"/>
</dbReference>
<feature type="compositionally biased region" description="Polar residues" evidence="6">
    <location>
        <begin position="553"/>
        <end position="562"/>
    </location>
</feature>
<keyword evidence="8" id="KW-0012">Acyltransferase</keyword>
<feature type="compositionally biased region" description="Polar residues" evidence="6">
    <location>
        <begin position="423"/>
        <end position="437"/>
    </location>
</feature>
<feature type="compositionally biased region" description="Polar residues" evidence="6">
    <location>
        <begin position="591"/>
        <end position="616"/>
    </location>
</feature>
<dbReference type="PROSITE" id="PS50237">
    <property type="entry name" value="HECT"/>
    <property type="match status" value="1"/>
</dbReference>
<feature type="active site" description="Glycyl thioester intermediate" evidence="5">
    <location>
        <position position="1397"/>
    </location>
</feature>
<feature type="compositionally biased region" description="Low complexity" evidence="6">
    <location>
        <begin position="28"/>
        <end position="46"/>
    </location>
</feature>
<dbReference type="SUPFAM" id="SSF56204">
    <property type="entry name" value="Hect, E3 ligase catalytic domain"/>
    <property type="match status" value="2"/>
</dbReference>
<organism evidence="8 9">
    <name type="scientific">Coemansia spiralis</name>
    <dbReference type="NCBI Taxonomy" id="417178"/>
    <lineage>
        <taxon>Eukaryota</taxon>
        <taxon>Fungi</taxon>
        <taxon>Fungi incertae sedis</taxon>
        <taxon>Zoopagomycota</taxon>
        <taxon>Kickxellomycotina</taxon>
        <taxon>Kickxellomycetes</taxon>
        <taxon>Kickxellales</taxon>
        <taxon>Kickxellaceae</taxon>
        <taxon>Coemansia</taxon>
    </lineage>
</organism>
<name>A0A9W8G1S6_9FUNG</name>
<feature type="region of interest" description="Disordered" evidence="6">
    <location>
        <begin position="460"/>
        <end position="479"/>
    </location>
</feature>
<feature type="compositionally biased region" description="Low complexity" evidence="6">
    <location>
        <begin position="1123"/>
        <end position="1142"/>
    </location>
</feature>
<evidence type="ECO:0000256" key="3">
    <source>
        <dbReference type="ARBA" id="ARBA00022679"/>
    </source>
</evidence>
<keyword evidence="3 8" id="KW-0808">Transferase</keyword>
<feature type="region of interest" description="Disordered" evidence="6">
    <location>
        <begin position="553"/>
        <end position="778"/>
    </location>
</feature>
<dbReference type="PANTHER" id="PTHR45700">
    <property type="entry name" value="UBIQUITIN-PROTEIN LIGASE E3C"/>
    <property type="match status" value="1"/>
</dbReference>
<proteinExistence type="predicted"/>
<reference evidence="8" key="1">
    <citation type="submission" date="2022-07" db="EMBL/GenBank/DDBJ databases">
        <title>Phylogenomic reconstructions and comparative analyses of Kickxellomycotina fungi.</title>
        <authorList>
            <person name="Reynolds N.K."/>
            <person name="Stajich J.E."/>
            <person name="Barry K."/>
            <person name="Grigoriev I.V."/>
            <person name="Crous P."/>
            <person name="Smith M.E."/>
        </authorList>
    </citation>
    <scope>NUCLEOTIDE SEQUENCE</scope>
    <source>
        <strain evidence="8">NRRL 3115</strain>
    </source>
</reference>
<accession>A0A9W8G1S6</accession>
<feature type="region of interest" description="Disordered" evidence="6">
    <location>
        <begin position="300"/>
        <end position="441"/>
    </location>
</feature>
<evidence type="ECO:0000256" key="2">
    <source>
        <dbReference type="ARBA" id="ARBA00012485"/>
    </source>
</evidence>
<comment type="caution">
    <text evidence="8">The sequence shown here is derived from an EMBL/GenBank/DDBJ whole genome shotgun (WGS) entry which is preliminary data.</text>
</comment>
<evidence type="ECO:0000259" key="7">
    <source>
        <dbReference type="PROSITE" id="PS50237"/>
    </source>
</evidence>
<keyword evidence="4 5" id="KW-0833">Ubl conjugation pathway</keyword>
<feature type="region of interest" description="Disordered" evidence="6">
    <location>
        <begin position="1113"/>
        <end position="1170"/>
    </location>
</feature>